<feature type="transmembrane region" description="Helical" evidence="6">
    <location>
        <begin position="169"/>
        <end position="191"/>
    </location>
</feature>
<evidence type="ECO:0000313" key="9">
    <source>
        <dbReference type="Proteomes" id="UP000198748"/>
    </source>
</evidence>
<comment type="subcellular location">
    <subcellularLocation>
        <location evidence="1">Membrane</location>
        <topology evidence="1">Multi-pass membrane protein</topology>
    </subcellularLocation>
</comment>
<feature type="transmembrane region" description="Helical" evidence="6">
    <location>
        <begin position="342"/>
        <end position="363"/>
    </location>
</feature>
<protein>
    <submittedName>
        <fullName evidence="8">Predicted arabinose efflux permease, MFS family</fullName>
    </submittedName>
</protein>
<keyword evidence="4 6" id="KW-1133">Transmembrane helix</keyword>
<dbReference type="GO" id="GO:0005886">
    <property type="term" value="C:plasma membrane"/>
    <property type="evidence" value="ECO:0007669"/>
    <property type="project" value="TreeGrafter"/>
</dbReference>
<feature type="transmembrane region" description="Helical" evidence="6">
    <location>
        <begin position="280"/>
        <end position="301"/>
    </location>
</feature>
<dbReference type="Pfam" id="PF07690">
    <property type="entry name" value="MFS_1"/>
    <property type="match status" value="1"/>
</dbReference>
<dbReference type="Proteomes" id="UP000198748">
    <property type="component" value="Unassembled WGS sequence"/>
</dbReference>
<feature type="transmembrane region" description="Helical" evidence="6">
    <location>
        <begin position="243"/>
        <end position="268"/>
    </location>
</feature>
<dbReference type="AlphaFoldDB" id="A0A1G6UMA8"/>
<proteinExistence type="predicted"/>
<feature type="transmembrane region" description="Helical" evidence="6">
    <location>
        <begin position="101"/>
        <end position="118"/>
    </location>
</feature>
<evidence type="ECO:0000256" key="1">
    <source>
        <dbReference type="ARBA" id="ARBA00004141"/>
    </source>
</evidence>
<feature type="transmembrane region" description="Helical" evidence="6">
    <location>
        <begin position="139"/>
        <end position="157"/>
    </location>
</feature>
<feature type="transmembrane region" description="Helical" evidence="6">
    <location>
        <begin position="47"/>
        <end position="69"/>
    </location>
</feature>
<dbReference type="InterPro" id="IPR011701">
    <property type="entry name" value="MFS"/>
</dbReference>
<keyword evidence="9" id="KW-1185">Reference proteome</keyword>
<feature type="transmembrane region" description="Helical" evidence="6">
    <location>
        <begin position="212"/>
        <end position="231"/>
    </location>
</feature>
<gene>
    <name evidence="8" type="ORF">SAMN04487996_10111</name>
</gene>
<sequence length="411" mass="44809">MKTLKESNKAVSTVLALALIPITGFALDVFIPSLPAMSARLHATPEAVQLCISIFLATYGVSQLLVGGLLDSYGRFWPNIFALAGFGVASFVIAGTENLEIIYVMRAIQGVMSAVIVVSKRSFFFDLFQGEKLRHYTSLFSVIWSAAPIIAPFLGGYLQTHFGWQSNFYFLGVFALAFLVLELVFSGETIAAKAPFRLKTIGNAYRSMLGTWDFTSGLLILGLSYAVLMIYNMSSPFLIEEVMHYPATVTGNCSMISGLAMLGGSLLSKALISKPFYKRLFTAAIAQLTVSGALILLTLQYHNLYTLMVYVVLLHSASGFIFNGMLAYCLTRFSQYGGLASGLTGGGYIISTSAFSYIIVKTIQIDSQVWLGAGYAVLIFAVLTLIIRTKWIERGAKSEALNEQEVRLAVE</sequence>
<dbReference type="InterPro" id="IPR020846">
    <property type="entry name" value="MFS_dom"/>
</dbReference>
<feature type="transmembrane region" description="Helical" evidence="6">
    <location>
        <begin position="12"/>
        <end position="35"/>
    </location>
</feature>
<dbReference type="PANTHER" id="PTHR23502:SF132">
    <property type="entry name" value="POLYAMINE TRANSPORTER 2-RELATED"/>
    <property type="match status" value="1"/>
</dbReference>
<dbReference type="PROSITE" id="PS50850">
    <property type="entry name" value="MFS"/>
    <property type="match status" value="1"/>
</dbReference>
<reference evidence="9" key="1">
    <citation type="submission" date="2016-10" db="EMBL/GenBank/DDBJ databases">
        <authorList>
            <person name="Varghese N."/>
            <person name="Submissions S."/>
        </authorList>
    </citation>
    <scope>NUCLEOTIDE SEQUENCE [LARGE SCALE GENOMIC DNA]</scope>
    <source>
        <strain evidence="9">DSM 25329</strain>
    </source>
</reference>
<dbReference type="InterPro" id="IPR036259">
    <property type="entry name" value="MFS_trans_sf"/>
</dbReference>
<dbReference type="EMBL" id="FNAN01000001">
    <property type="protein sequence ID" value="SDD42394.1"/>
    <property type="molecule type" value="Genomic_DNA"/>
</dbReference>
<dbReference type="STRING" id="659014.SAMN04487996_10111"/>
<feature type="domain" description="Major facilitator superfamily (MFS) profile" evidence="7">
    <location>
        <begin position="12"/>
        <end position="392"/>
    </location>
</feature>
<dbReference type="OrthoDB" id="9814303at2"/>
<keyword evidence="3 6" id="KW-0812">Transmembrane</keyword>
<feature type="transmembrane region" description="Helical" evidence="6">
    <location>
        <begin position="307"/>
        <end position="330"/>
    </location>
</feature>
<accession>A0A1G6UMA8</accession>
<evidence type="ECO:0000256" key="3">
    <source>
        <dbReference type="ARBA" id="ARBA00022692"/>
    </source>
</evidence>
<keyword evidence="5 6" id="KW-0472">Membrane</keyword>
<dbReference type="RefSeq" id="WP_090145533.1">
    <property type="nucleotide sequence ID" value="NZ_FNAN01000001.1"/>
</dbReference>
<feature type="transmembrane region" description="Helical" evidence="6">
    <location>
        <begin position="369"/>
        <end position="387"/>
    </location>
</feature>
<evidence type="ECO:0000256" key="5">
    <source>
        <dbReference type="ARBA" id="ARBA00023136"/>
    </source>
</evidence>
<dbReference type="GO" id="GO:1990961">
    <property type="term" value="P:xenobiotic detoxification by transmembrane export across the plasma membrane"/>
    <property type="evidence" value="ECO:0007669"/>
    <property type="project" value="TreeGrafter"/>
</dbReference>
<organism evidence="8 9">
    <name type="scientific">Dyadobacter soli</name>
    <dbReference type="NCBI Taxonomy" id="659014"/>
    <lineage>
        <taxon>Bacteria</taxon>
        <taxon>Pseudomonadati</taxon>
        <taxon>Bacteroidota</taxon>
        <taxon>Cytophagia</taxon>
        <taxon>Cytophagales</taxon>
        <taxon>Spirosomataceae</taxon>
        <taxon>Dyadobacter</taxon>
    </lineage>
</organism>
<dbReference type="GO" id="GO:0015385">
    <property type="term" value="F:sodium:proton antiporter activity"/>
    <property type="evidence" value="ECO:0007669"/>
    <property type="project" value="TreeGrafter"/>
</dbReference>
<name>A0A1G6UMA8_9BACT</name>
<evidence type="ECO:0000256" key="6">
    <source>
        <dbReference type="SAM" id="Phobius"/>
    </source>
</evidence>
<dbReference type="SUPFAM" id="SSF103473">
    <property type="entry name" value="MFS general substrate transporter"/>
    <property type="match status" value="1"/>
</dbReference>
<evidence type="ECO:0000256" key="2">
    <source>
        <dbReference type="ARBA" id="ARBA00022448"/>
    </source>
</evidence>
<keyword evidence="2" id="KW-0813">Transport</keyword>
<dbReference type="Gene3D" id="1.20.1720.10">
    <property type="entry name" value="Multidrug resistance protein D"/>
    <property type="match status" value="1"/>
</dbReference>
<evidence type="ECO:0000313" key="8">
    <source>
        <dbReference type="EMBL" id="SDD42394.1"/>
    </source>
</evidence>
<evidence type="ECO:0000256" key="4">
    <source>
        <dbReference type="ARBA" id="ARBA00022989"/>
    </source>
</evidence>
<evidence type="ECO:0000259" key="7">
    <source>
        <dbReference type="PROSITE" id="PS50850"/>
    </source>
</evidence>
<dbReference type="PANTHER" id="PTHR23502">
    <property type="entry name" value="MAJOR FACILITATOR SUPERFAMILY"/>
    <property type="match status" value="1"/>
</dbReference>
<feature type="transmembrane region" description="Helical" evidence="6">
    <location>
        <begin position="76"/>
        <end position="95"/>
    </location>
</feature>